<dbReference type="Proteomes" id="UP000887574">
    <property type="component" value="Unplaced"/>
</dbReference>
<dbReference type="AlphaFoldDB" id="A0A915D612"/>
<evidence type="ECO:0000313" key="2">
    <source>
        <dbReference type="WBParaSite" id="jg15772"/>
    </source>
</evidence>
<sequence>MSSARFSEATMPKHIWYIGEGPDFVEVELPEPFKRSVEMMIDTYGDGALMVDAEKVGTNDGGRIIRLIGTDEEIVHRLGQISNSIVREMEASRRPYNADEIEFLRGYFVYLEEEKNNSAPVDLAKVDALVQQDIEDRKKVLAQNPKGYLYTKPYY</sequence>
<name>A0A915D612_9BILA</name>
<keyword evidence="1" id="KW-1185">Reference proteome</keyword>
<organism evidence="1 2">
    <name type="scientific">Ditylenchus dipsaci</name>
    <dbReference type="NCBI Taxonomy" id="166011"/>
    <lineage>
        <taxon>Eukaryota</taxon>
        <taxon>Metazoa</taxon>
        <taxon>Ecdysozoa</taxon>
        <taxon>Nematoda</taxon>
        <taxon>Chromadorea</taxon>
        <taxon>Rhabditida</taxon>
        <taxon>Tylenchina</taxon>
        <taxon>Tylenchomorpha</taxon>
        <taxon>Sphaerularioidea</taxon>
        <taxon>Anguinidae</taxon>
        <taxon>Anguininae</taxon>
        <taxon>Ditylenchus</taxon>
    </lineage>
</organism>
<dbReference type="WBParaSite" id="jg15772">
    <property type="protein sequence ID" value="jg15772"/>
    <property type="gene ID" value="jg15772"/>
</dbReference>
<reference evidence="2" key="1">
    <citation type="submission" date="2022-11" db="UniProtKB">
        <authorList>
            <consortium name="WormBaseParasite"/>
        </authorList>
    </citation>
    <scope>IDENTIFICATION</scope>
</reference>
<protein>
    <submittedName>
        <fullName evidence="2">Uncharacterized protein</fullName>
    </submittedName>
</protein>
<accession>A0A915D612</accession>
<proteinExistence type="predicted"/>
<evidence type="ECO:0000313" key="1">
    <source>
        <dbReference type="Proteomes" id="UP000887574"/>
    </source>
</evidence>